<reference evidence="2 3" key="1">
    <citation type="journal article" date="2010" name="Science">
        <title>Genomic comparison of the ants Camponotus floridanus and Harpegnathos saltator.</title>
        <authorList>
            <person name="Bonasio R."/>
            <person name="Zhang G."/>
            <person name="Ye C."/>
            <person name="Mutti N.S."/>
            <person name="Fang X."/>
            <person name="Qin N."/>
            <person name="Donahue G."/>
            <person name="Yang P."/>
            <person name="Li Q."/>
            <person name="Li C."/>
            <person name="Zhang P."/>
            <person name="Huang Z."/>
            <person name="Berger S.L."/>
            <person name="Reinberg D."/>
            <person name="Wang J."/>
            <person name="Liebig J."/>
        </authorList>
    </citation>
    <scope>NUCLEOTIDE SEQUENCE [LARGE SCALE GENOMIC DNA]</scope>
    <source>
        <strain evidence="3">C129</strain>
    </source>
</reference>
<dbReference type="InParanoid" id="E2AN15"/>
<feature type="transmembrane region" description="Helical" evidence="1">
    <location>
        <begin position="123"/>
        <end position="142"/>
    </location>
</feature>
<dbReference type="AlphaFoldDB" id="E2AN15"/>
<organism evidence="3">
    <name type="scientific">Camponotus floridanus</name>
    <name type="common">Florida carpenter ant</name>
    <dbReference type="NCBI Taxonomy" id="104421"/>
    <lineage>
        <taxon>Eukaryota</taxon>
        <taxon>Metazoa</taxon>
        <taxon>Ecdysozoa</taxon>
        <taxon>Arthropoda</taxon>
        <taxon>Hexapoda</taxon>
        <taxon>Insecta</taxon>
        <taxon>Pterygota</taxon>
        <taxon>Neoptera</taxon>
        <taxon>Endopterygota</taxon>
        <taxon>Hymenoptera</taxon>
        <taxon>Apocrita</taxon>
        <taxon>Aculeata</taxon>
        <taxon>Formicoidea</taxon>
        <taxon>Formicidae</taxon>
        <taxon>Formicinae</taxon>
        <taxon>Camponotus</taxon>
    </lineage>
</organism>
<keyword evidence="3" id="KW-1185">Reference proteome</keyword>
<dbReference type="EMBL" id="GL441034">
    <property type="protein sequence ID" value="EFN65173.1"/>
    <property type="molecule type" value="Genomic_DNA"/>
</dbReference>
<keyword evidence="1" id="KW-0812">Transmembrane</keyword>
<accession>E2AN15</accession>
<keyword evidence="1" id="KW-1133">Transmembrane helix</keyword>
<sequence length="331" mass="38395">MFSNEEYRDMHYLYGLCDGNAAAAELCLLYLLNLKRVCICSKTRFNITNTFHRNIATILHCNISTSGHFTVAAILQQCCSNILQPFCNVTILQRNMSAMLLQYFCAVWNFIRMAPVLNTLVHLISLILYGFTLYYAFNILHIPMVAAKFEKFDPGQLKYLTMWDVRKDAQDRLQPRRRREWSVGQQHHKLTTFNRQYVHSQRLLANSREMREGLAIGFHAVTFLQFAFAVFYDYTYTIVPYNVTRVHRAFGGKFKFLTFWDAVIQTSCSFDIFPHNNYVLHLIRISILLDAISTSSLIDIKDSANNEVTSSCAANELKPHLMELHATHIIY</sequence>
<evidence type="ECO:0000313" key="2">
    <source>
        <dbReference type="EMBL" id="EFN65173.1"/>
    </source>
</evidence>
<name>E2AN15_CAMFO</name>
<keyword evidence="1" id="KW-0472">Membrane</keyword>
<protein>
    <submittedName>
        <fullName evidence="2">Uncharacterized protein</fullName>
    </submittedName>
</protein>
<evidence type="ECO:0000313" key="3">
    <source>
        <dbReference type="Proteomes" id="UP000000311"/>
    </source>
</evidence>
<evidence type="ECO:0000256" key="1">
    <source>
        <dbReference type="SAM" id="Phobius"/>
    </source>
</evidence>
<dbReference type="Proteomes" id="UP000000311">
    <property type="component" value="Unassembled WGS sequence"/>
</dbReference>
<feature type="transmembrane region" description="Helical" evidence="1">
    <location>
        <begin position="12"/>
        <end position="32"/>
    </location>
</feature>
<feature type="transmembrane region" description="Helical" evidence="1">
    <location>
        <begin position="213"/>
        <end position="232"/>
    </location>
</feature>
<dbReference type="OrthoDB" id="1898221at2759"/>
<proteinExistence type="predicted"/>
<gene>
    <name evidence="2" type="ORF">EAG_05722</name>
</gene>